<organism evidence="4 5">
    <name type="scientific">Pseudolycoriella hygida</name>
    <dbReference type="NCBI Taxonomy" id="35572"/>
    <lineage>
        <taxon>Eukaryota</taxon>
        <taxon>Metazoa</taxon>
        <taxon>Ecdysozoa</taxon>
        <taxon>Arthropoda</taxon>
        <taxon>Hexapoda</taxon>
        <taxon>Insecta</taxon>
        <taxon>Pterygota</taxon>
        <taxon>Neoptera</taxon>
        <taxon>Endopterygota</taxon>
        <taxon>Diptera</taxon>
        <taxon>Nematocera</taxon>
        <taxon>Sciaroidea</taxon>
        <taxon>Sciaridae</taxon>
        <taxon>Pseudolycoriella</taxon>
    </lineage>
</organism>
<dbReference type="InterPro" id="IPR043504">
    <property type="entry name" value="Peptidase_S1_PA_chymotrypsin"/>
</dbReference>
<comment type="caution">
    <text evidence="4">The sequence shown here is derived from an EMBL/GenBank/DDBJ whole genome shotgun (WGS) entry which is preliminary data.</text>
</comment>
<dbReference type="SUPFAM" id="SSF50494">
    <property type="entry name" value="Trypsin-like serine proteases"/>
    <property type="match status" value="1"/>
</dbReference>
<dbReference type="GO" id="GO:0004252">
    <property type="term" value="F:serine-type endopeptidase activity"/>
    <property type="evidence" value="ECO:0007669"/>
    <property type="project" value="InterPro"/>
</dbReference>
<keyword evidence="2" id="KW-0732">Signal</keyword>
<dbReference type="InterPro" id="IPR001254">
    <property type="entry name" value="Trypsin_dom"/>
</dbReference>
<feature type="signal peptide" evidence="2">
    <location>
        <begin position="1"/>
        <end position="17"/>
    </location>
</feature>
<evidence type="ECO:0000313" key="5">
    <source>
        <dbReference type="Proteomes" id="UP001151699"/>
    </source>
</evidence>
<dbReference type="Proteomes" id="UP001151699">
    <property type="component" value="Chromosome A"/>
</dbReference>
<dbReference type="InterPro" id="IPR051333">
    <property type="entry name" value="CLIP_Serine_Protease"/>
</dbReference>
<evidence type="ECO:0000256" key="1">
    <source>
        <dbReference type="ARBA" id="ARBA00024195"/>
    </source>
</evidence>
<dbReference type="PROSITE" id="PS50240">
    <property type="entry name" value="TRYPSIN_DOM"/>
    <property type="match status" value="1"/>
</dbReference>
<dbReference type="SMART" id="SM00020">
    <property type="entry name" value="Tryp_SPc"/>
    <property type="match status" value="1"/>
</dbReference>
<evidence type="ECO:0000313" key="4">
    <source>
        <dbReference type="EMBL" id="KAJ6647730.1"/>
    </source>
</evidence>
<dbReference type="GO" id="GO:0006508">
    <property type="term" value="P:proteolysis"/>
    <property type="evidence" value="ECO:0007669"/>
    <property type="project" value="InterPro"/>
</dbReference>
<evidence type="ECO:0000259" key="3">
    <source>
        <dbReference type="PROSITE" id="PS50240"/>
    </source>
</evidence>
<comment type="similarity">
    <text evidence="1">Belongs to the peptidase S1 family. CLIP subfamily.</text>
</comment>
<accession>A0A9Q0NCE7</accession>
<gene>
    <name evidence="4" type="primary">KLKB1_0</name>
    <name evidence="4" type="ORF">Bhyg_02953</name>
</gene>
<protein>
    <submittedName>
        <fullName evidence="4">Plasma kallikrein</fullName>
    </submittedName>
</protein>
<dbReference type="InterPro" id="IPR009003">
    <property type="entry name" value="Peptidase_S1_PA"/>
</dbReference>
<keyword evidence="5" id="KW-1185">Reference proteome</keyword>
<name>A0A9Q0NCE7_9DIPT</name>
<feature type="domain" description="Peptidase S1" evidence="3">
    <location>
        <begin position="14"/>
        <end position="246"/>
    </location>
</feature>
<dbReference type="PANTHER" id="PTHR24260:SF136">
    <property type="entry name" value="GH08193P-RELATED"/>
    <property type="match status" value="1"/>
</dbReference>
<dbReference type="Pfam" id="PF00089">
    <property type="entry name" value="Trypsin"/>
    <property type="match status" value="1"/>
</dbReference>
<feature type="chain" id="PRO_5040314291" evidence="2">
    <location>
        <begin position="18"/>
        <end position="248"/>
    </location>
</feature>
<evidence type="ECO:0000256" key="2">
    <source>
        <dbReference type="SAM" id="SignalP"/>
    </source>
</evidence>
<dbReference type="Gene3D" id="2.40.10.10">
    <property type="entry name" value="Trypsin-like serine proteases"/>
    <property type="match status" value="1"/>
</dbReference>
<dbReference type="PANTHER" id="PTHR24260">
    <property type="match status" value="1"/>
</dbReference>
<dbReference type="EMBL" id="WJQU01000001">
    <property type="protein sequence ID" value="KAJ6647730.1"/>
    <property type="molecule type" value="Genomic_DNA"/>
</dbReference>
<dbReference type="AlphaFoldDB" id="A0A9Q0NCE7"/>
<reference evidence="4" key="1">
    <citation type="submission" date="2022-07" db="EMBL/GenBank/DDBJ databases">
        <authorList>
            <person name="Trinca V."/>
            <person name="Uliana J.V.C."/>
            <person name="Torres T.T."/>
            <person name="Ward R.J."/>
            <person name="Monesi N."/>
        </authorList>
    </citation>
    <scope>NUCLEOTIDE SEQUENCE</scope>
    <source>
        <strain evidence="4">HSMRA1968</strain>
        <tissue evidence="4">Whole embryos</tissue>
    </source>
</reference>
<dbReference type="OrthoDB" id="6261922at2759"/>
<proteinExistence type="inferred from homology"/>
<sequence length="248" mass="26723">MLLATLLGCLLLGIVNANIIASRSVANINQVFIACSGNATFDFGAGIPITQKYVLTVASLIRGFNNWNVGYGSSQIARLTYIQSSNGFIHPNYEATNENHNIGVLVLDTLLPASLITSLSFPQFDVSIPRVYQEGTIVGFGITEATDKPSPSPSWKSVYPSVVSDDSCQKQFQNVNLISTFCAHDSHSESKKVCEGDRGSALAISHRGVWVLAGLTSTVSKTCAQNEITSFVRVETYVPWIKSVTGLL</sequence>